<dbReference type="PANTHER" id="PTHR31964">
    <property type="entry name" value="ADENINE NUCLEOTIDE ALPHA HYDROLASES-LIKE SUPERFAMILY PROTEIN"/>
    <property type="match status" value="1"/>
</dbReference>
<reference evidence="3 4" key="1">
    <citation type="submission" date="2017-10" db="EMBL/GenBank/DDBJ databases">
        <title>Novel microbial diversity and functional potential in the marine mammal oral microbiome.</title>
        <authorList>
            <person name="Dudek N.K."/>
            <person name="Sun C.L."/>
            <person name="Burstein D."/>
            <person name="Kantor R.S."/>
            <person name="Aliaga Goltsman D.S."/>
            <person name="Bik E.M."/>
            <person name="Thomas B.C."/>
            <person name="Banfield J.F."/>
            <person name="Relman D.A."/>
        </authorList>
    </citation>
    <scope>NUCLEOTIDE SEQUENCE [LARGE SCALE GENOMIC DNA]</scope>
    <source>
        <strain evidence="3">DOLJORAL78_61_10</strain>
    </source>
</reference>
<dbReference type="SUPFAM" id="SSF52402">
    <property type="entry name" value="Adenine nucleotide alpha hydrolases-like"/>
    <property type="match status" value="2"/>
</dbReference>
<accession>A0A2G6KFL4</accession>
<name>A0A2G6KFL4_9ACTN</name>
<dbReference type="InterPro" id="IPR006016">
    <property type="entry name" value="UspA"/>
</dbReference>
<organism evidence="3 4">
    <name type="scientific">Ilumatobacter coccineus</name>
    <dbReference type="NCBI Taxonomy" id="467094"/>
    <lineage>
        <taxon>Bacteria</taxon>
        <taxon>Bacillati</taxon>
        <taxon>Actinomycetota</taxon>
        <taxon>Acidimicrobiia</taxon>
        <taxon>Acidimicrobiales</taxon>
        <taxon>Ilumatobacteraceae</taxon>
        <taxon>Ilumatobacter</taxon>
    </lineage>
</organism>
<dbReference type="CDD" id="cd23659">
    <property type="entry name" value="USP_At3g01520-like"/>
    <property type="match status" value="2"/>
</dbReference>
<evidence type="ECO:0000313" key="4">
    <source>
        <dbReference type="Proteomes" id="UP000230914"/>
    </source>
</evidence>
<sequence>MMAAPTRLTIRVGHGIEAPSQPMSWPMVQRPHAPIAAPMPARTQGPIALSRRYWDASIDPRSHMGTEEGGIIPIVWSAVVDGGVGHEWALRPWSPWSWKWTMRVGTPSQRSRTMTDQRTVVIGVDDSDESRLALEWARSSSSPTDRLIVLHAWDLPVVTGYDMIATVNSDEIEEAACRGLNALIEPIHDDRIDTVIRQGHAGQALVELADKVDADMVVVGHRGRSRVALMLGSVANYVLHHTTRPVVVVRGGRAIPPRRVVVGVDDHDIDATHDNESVRAVRCAASIPGIDTLYVTHSWFLPALAVGALTTAIETDSMDRAAYEVIDRVLEAAGPLPADVTVVRDAVRGTPGFALIEASRNADLVVVGSRGRGGFVGLLLGSTSAEVAAHSHAPVLVVR</sequence>
<dbReference type="InterPro" id="IPR006015">
    <property type="entry name" value="Universal_stress_UspA"/>
</dbReference>
<dbReference type="PRINTS" id="PR01438">
    <property type="entry name" value="UNVRSLSTRESS"/>
</dbReference>
<dbReference type="Proteomes" id="UP000230914">
    <property type="component" value="Unassembled WGS sequence"/>
</dbReference>
<dbReference type="PANTHER" id="PTHR31964:SF113">
    <property type="entry name" value="USPA DOMAIN-CONTAINING PROTEIN"/>
    <property type="match status" value="1"/>
</dbReference>
<dbReference type="Gene3D" id="3.40.50.620">
    <property type="entry name" value="HUPs"/>
    <property type="match status" value="2"/>
</dbReference>
<evidence type="ECO:0000256" key="1">
    <source>
        <dbReference type="ARBA" id="ARBA00008791"/>
    </source>
</evidence>
<dbReference type="EMBL" id="PDSL01000019">
    <property type="protein sequence ID" value="PIE34466.1"/>
    <property type="molecule type" value="Genomic_DNA"/>
</dbReference>
<protein>
    <recommendedName>
        <fullName evidence="2">UspA domain-containing protein</fullName>
    </recommendedName>
</protein>
<evidence type="ECO:0000259" key="2">
    <source>
        <dbReference type="Pfam" id="PF00582"/>
    </source>
</evidence>
<comment type="caution">
    <text evidence="3">The sequence shown here is derived from an EMBL/GenBank/DDBJ whole genome shotgun (WGS) entry which is preliminary data.</text>
</comment>
<dbReference type="AlphaFoldDB" id="A0A2G6KFL4"/>
<feature type="domain" description="UspA" evidence="2">
    <location>
        <begin position="118"/>
        <end position="250"/>
    </location>
</feature>
<proteinExistence type="inferred from homology"/>
<comment type="similarity">
    <text evidence="1">Belongs to the universal stress protein A family.</text>
</comment>
<feature type="domain" description="UspA" evidence="2">
    <location>
        <begin position="258"/>
        <end position="399"/>
    </location>
</feature>
<dbReference type="InterPro" id="IPR014729">
    <property type="entry name" value="Rossmann-like_a/b/a_fold"/>
</dbReference>
<evidence type="ECO:0000313" key="3">
    <source>
        <dbReference type="EMBL" id="PIE34466.1"/>
    </source>
</evidence>
<dbReference type="Pfam" id="PF00582">
    <property type="entry name" value="Usp"/>
    <property type="match status" value="2"/>
</dbReference>
<gene>
    <name evidence="3" type="ORF">CSA55_00955</name>
</gene>